<dbReference type="GO" id="GO:0003677">
    <property type="term" value="F:DNA binding"/>
    <property type="evidence" value="ECO:0007669"/>
    <property type="project" value="InterPro"/>
</dbReference>
<keyword evidence="4" id="KW-1185">Reference proteome</keyword>
<organism evidence="3 4">
    <name type="scientific">Rhodovulum euryhalinum</name>
    <dbReference type="NCBI Taxonomy" id="35805"/>
    <lineage>
        <taxon>Bacteria</taxon>
        <taxon>Pseudomonadati</taxon>
        <taxon>Pseudomonadota</taxon>
        <taxon>Alphaproteobacteria</taxon>
        <taxon>Rhodobacterales</taxon>
        <taxon>Paracoccaceae</taxon>
        <taxon>Rhodovulum</taxon>
    </lineage>
</organism>
<protein>
    <submittedName>
        <fullName evidence="3">Helix-turn-helix protein</fullName>
    </submittedName>
</protein>
<dbReference type="EMBL" id="SLWW01000015">
    <property type="protein sequence ID" value="TCO69401.1"/>
    <property type="molecule type" value="Genomic_DNA"/>
</dbReference>
<evidence type="ECO:0000313" key="3">
    <source>
        <dbReference type="EMBL" id="TCO69401.1"/>
    </source>
</evidence>
<dbReference type="RefSeq" id="WP_243645105.1">
    <property type="nucleotide sequence ID" value="NZ_SLWW01000015.1"/>
</dbReference>
<reference evidence="3 4" key="1">
    <citation type="submission" date="2019-03" db="EMBL/GenBank/DDBJ databases">
        <title>Genomic Encyclopedia of Type Strains, Phase IV (KMG-IV): sequencing the most valuable type-strain genomes for metagenomic binning, comparative biology and taxonomic classification.</title>
        <authorList>
            <person name="Goeker M."/>
        </authorList>
    </citation>
    <scope>NUCLEOTIDE SEQUENCE [LARGE SCALE GENOMIC DNA]</scope>
    <source>
        <strain evidence="3 4">DSM 4868</strain>
    </source>
</reference>
<proteinExistence type="predicted"/>
<sequence>MKDHDPERFSDTDDHWSARAAVDDDHLHLIRILQNPPDKLYDNSKLMFYTSTLFHEVSIDMITGPQIKAARALLGVDQKTLARMAGLSVPTIQRMEANKGNVRGVVDSLTRIITALETAGIELIAEGGPSTGCGRGVRLRERAGERPDAVAPGSIGDAG</sequence>
<dbReference type="CDD" id="cd00093">
    <property type="entry name" value="HTH_XRE"/>
    <property type="match status" value="1"/>
</dbReference>
<evidence type="ECO:0000259" key="2">
    <source>
        <dbReference type="PROSITE" id="PS50943"/>
    </source>
</evidence>
<evidence type="ECO:0000313" key="4">
    <source>
        <dbReference type="Proteomes" id="UP000295142"/>
    </source>
</evidence>
<dbReference type="Pfam" id="PF01381">
    <property type="entry name" value="HTH_3"/>
    <property type="match status" value="1"/>
</dbReference>
<dbReference type="AlphaFoldDB" id="A0A4R2K7Q9"/>
<dbReference type="Gene3D" id="1.10.260.40">
    <property type="entry name" value="lambda repressor-like DNA-binding domains"/>
    <property type="match status" value="1"/>
</dbReference>
<dbReference type="PROSITE" id="PS50943">
    <property type="entry name" value="HTH_CROC1"/>
    <property type="match status" value="1"/>
</dbReference>
<feature type="domain" description="HTH cro/C1-type" evidence="2">
    <location>
        <begin position="67"/>
        <end position="123"/>
    </location>
</feature>
<dbReference type="SMART" id="SM00530">
    <property type="entry name" value="HTH_XRE"/>
    <property type="match status" value="1"/>
</dbReference>
<comment type="caution">
    <text evidence="3">The sequence shown here is derived from an EMBL/GenBank/DDBJ whole genome shotgun (WGS) entry which is preliminary data.</text>
</comment>
<accession>A0A4R2K7Q9</accession>
<feature type="region of interest" description="Disordered" evidence="1">
    <location>
        <begin position="134"/>
        <end position="159"/>
    </location>
</feature>
<dbReference type="SUPFAM" id="SSF47413">
    <property type="entry name" value="lambda repressor-like DNA-binding domains"/>
    <property type="match status" value="1"/>
</dbReference>
<evidence type="ECO:0000256" key="1">
    <source>
        <dbReference type="SAM" id="MobiDB-lite"/>
    </source>
</evidence>
<name>A0A4R2K7Q9_9RHOB</name>
<feature type="compositionally biased region" description="Basic and acidic residues" evidence="1">
    <location>
        <begin position="138"/>
        <end position="148"/>
    </location>
</feature>
<dbReference type="InterPro" id="IPR010982">
    <property type="entry name" value="Lambda_DNA-bd_dom_sf"/>
</dbReference>
<dbReference type="Proteomes" id="UP000295142">
    <property type="component" value="Unassembled WGS sequence"/>
</dbReference>
<dbReference type="InterPro" id="IPR001387">
    <property type="entry name" value="Cro/C1-type_HTH"/>
</dbReference>
<gene>
    <name evidence="3" type="ORF">EV655_11530</name>
</gene>